<dbReference type="Proteomes" id="UP000637239">
    <property type="component" value="Chromosome 6"/>
</dbReference>
<accession>A0A7R7ZQY8</accession>
<dbReference type="InterPro" id="IPR036770">
    <property type="entry name" value="Ankyrin_rpt-contain_sf"/>
</dbReference>
<evidence type="ECO:0008006" key="4">
    <source>
        <dbReference type="Google" id="ProtNLM"/>
    </source>
</evidence>
<evidence type="ECO:0000313" key="2">
    <source>
        <dbReference type="EMBL" id="BCR90201.1"/>
    </source>
</evidence>
<dbReference type="PROSITE" id="PS50297">
    <property type="entry name" value="ANK_REP_REGION"/>
    <property type="match status" value="2"/>
</dbReference>
<feature type="repeat" description="ANK" evidence="1">
    <location>
        <begin position="215"/>
        <end position="241"/>
    </location>
</feature>
<dbReference type="PANTHER" id="PTHR24133:SF40">
    <property type="entry name" value="ANKYRIN REPEAT DOMAIN 44"/>
    <property type="match status" value="1"/>
</dbReference>
<dbReference type="PANTHER" id="PTHR24133">
    <property type="entry name" value="ANKYRIN DOMAIN-CONTAINING"/>
    <property type="match status" value="1"/>
</dbReference>
<dbReference type="AlphaFoldDB" id="A0A7R7ZQY8"/>
<gene>
    <name evidence="2" type="ORF">ACHE_60087A</name>
</gene>
<dbReference type="PROSITE" id="PS50088">
    <property type="entry name" value="ANK_REPEAT"/>
    <property type="match status" value="2"/>
</dbReference>
<dbReference type="SMART" id="SM00248">
    <property type="entry name" value="ANK"/>
    <property type="match status" value="9"/>
</dbReference>
<dbReference type="Gene3D" id="1.25.40.20">
    <property type="entry name" value="Ankyrin repeat-containing domain"/>
    <property type="match status" value="4"/>
</dbReference>
<proteinExistence type="predicted"/>
<keyword evidence="1" id="KW-0040">ANK repeat</keyword>
<dbReference type="SUPFAM" id="SSF48403">
    <property type="entry name" value="Ankyrin repeat"/>
    <property type="match status" value="2"/>
</dbReference>
<protein>
    <recommendedName>
        <fullName evidence="4">Ankyrin repeat protein</fullName>
    </recommendedName>
</protein>
<dbReference type="KEGG" id="ache:ACHE_60087A"/>
<dbReference type="GeneID" id="66984559"/>
<name>A0A7R7ZQY8_ASPCH</name>
<reference evidence="2" key="1">
    <citation type="submission" date="2021-01" db="EMBL/GenBank/DDBJ databases">
        <authorList>
            <consortium name="Aspergillus chevalieri M1 genome sequencing consortium"/>
            <person name="Kazuki M."/>
            <person name="Futagami T."/>
        </authorList>
    </citation>
    <scope>NUCLEOTIDE SEQUENCE</scope>
    <source>
        <strain evidence="2">M1</strain>
    </source>
</reference>
<evidence type="ECO:0000313" key="3">
    <source>
        <dbReference type="Proteomes" id="UP000637239"/>
    </source>
</evidence>
<dbReference type="Pfam" id="PF12796">
    <property type="entry name" value="Ank_2"/>
    <property type="match status" value="3"/>
</dbReference>
<keyword evidence="3" id="KW-1185">Reference proteome</keyword>
<dbReference type="RefSeq" id="XP_043138723.1">
    <property type="nucleotide sequence ID" value="XM_043281223.1"/>
</dbReference>
<dbReference type="InterPro" id="IPR002110">
    <property type="entry name" value="Ankyrin_rpt"/>
</dbReference>
<dbReference type="InterPro" id="IPR052391">
    <property type="entry name" value="E3_Ligase-Neurotoxin"/>
</dbReference>
<feature type="repeat" description="ANK" evidence="1">
    <location>
        <begin position="361"/>
        <end position="393"/>
    </location>
</feature>
<evidence type="ECO:0000256" key="1">
    <source>
        <dbReference type="PROSITE-ProRule" id="PRU00023"/>
    </source>
</evidence>
<sequence length="665" mass="74174">MRFVNLPSEVLLHITDFLEYSWNVSALSQTNCYLYTALNHYMYQHNVRHFDSSLFAWAMENGSEIVARKMLDAGASPTKECTWDHFDLINAAAAEGHTEIVRLFLERDLLPVDRRRNLLMTAAIFGSDSVVHLLLNHGVSITSNTAKELLCERQACGLGVTKILVDKLWDEYPRNETIDVLSWELEQRVEAGSGCLETIQYLLQLGISPNATSPDKPGPLSLAAERGHLDIVRCLVDSGADTGRALETSRRNPIYKAISGKHIDVARFLFQRSGLDALTPKTEGEAALLLWVAAALGSVSHFWRAVQIELPRQERLLHLMYHHYDLPAPLEVAARMGHGTMVGLLLEFLQFNGGKYMNMRQQEHALFAAISEGHEPIVKLLLDHGADPNVMDSSNSTPLSVAIEHEDIFRLLLERWADATRTPVSENENFFAVNITAVLVRLGKTTFIDHVLSSPEDSQAHVLPLDNFHLLNRALIGGPAMLKYLVSKGLLQLPFDEHDRQRAVNYTLDNYLPGSLNLLLDAGFTLPPGVARDALKLAPSNDKNALETIDVLLKYGVDINSRSPDGSTVLGYWLQKPVRDAVFLVSRGADPLLVDRDELLLATAARALPVQDLKPVLQSIDVRSVPRDELRQKIARSLFVAEGAQKWDHVKVLERFQVENNLLAS</sequence>
<reference evidence="2" key="2">
    <citation type="submission" date="2021-02" db="EMBL/GenBank/DDBJ databases">
        <title>Aspergillus chevalieri M1 genome sequence.</title>
        <authorList>
            <person name="Kadooka C."/>
            <person name="Mori K."/>
            <person name="Futagami T."/>
        </authorList>
    </citation>
    <scope>NUCLEOTIDE SEQUENCE</scope>
    <source>
        <strain evidence="2">M1</strain>
    </source>
</reference>
<dbReference type="EMBL" id="AP024421">
    <property type="protein sequence ID" value="BCR90201.1"/>
    <property type="molecule type" value="Genomic_DNA"/>
</dbReference>
<organism evidence="2 3">
    <name type="scientific">Aspergillus chevalieri</name>
    <name type="common">Eurotium chevalieri</name>
    <dbReference type="NCBI Taxonomy" id="182096"/>
    <lineage>
        <taxon>Eukaryota</taxon>
        <taxon>Fungi</taxon>
        <taxon>Dikarya</taxon>
        <taxon>Ascomycota</taxon>
        <taxon>Pezizomycotina</taxon>
        <taxon>Eurotiomycetes</taxon>
        <taxon>Eurotiomycetidae</taxon>
        <taxon>Eurotiales</taxon>
        <taxon>Aspergillaceae</taxon>
        <taxon>Aspergillus</taxon>
        <taxon>Aspergillus subgen. Aspergillus</taxon>
    </lineage>
</organism>